<sequence length="80" mass="8892">MIGVLSGPSAENVILPKIFLKQIRTSGIAMGNHQSQIAMVEYMENSDIKPIISDTFDLAELANALNTRWTISILEKFLSR</sequence>
<accession>A0A383CWM7</accession>
<dbReference type="Gene3D" id="3.40.50.720">
    <property type="entry name" value="NAD(P)-binding Rossmann-like Domain"/>
    <property type="match status" value="1"/>
</dbReference>
<reference evidence="1" key="1">
    <citation type="submission" date="2018-05" db="EMBL/GenBank/DDBJ databases">
        <authorList>
            <person name="Lanie J.A."/>
            <person name="Ng W.-L."/>
            <person name="Kazmierczak K.M."/>
            <person name="Andrzejewski T.M."/>
            <person name="Davidsen T.M."/>
            <person name="Wayne K.J."/>
            <person name="Tettelin H."/>
            <person name="Glass J.I."/>
            <person name="Rusch D."/>
            <person name="Podicherti R."/>
            <person name="Tsui H.-C.T."/>
            <person name="Winkler M.E."/>
        </authorList>
    </citation>
    <scope>NUCLEOTIDE SEQUENCE</scope>
</reference>
<evidence type="ECO:0000313" key="1">
    <source>
        <dbReference type="EMBL" id="SVE36602.1"/>
    </source>
</evidence>
<name>A0A383CWM7_9ZZZZ</name>
<gene>
    <name evidence="1" type="ORF">METZ01_LOCUS489456</name>
</gene>
<proteinExistence type="predicted"/>
<dbReference type="AlphaFoldDB" id="A0A383CWM7"/>
<dbReference type="EMBL" id="UINC01212326">
    <property type="protein sequence ID" value="SVE36602.1"/>
    <property type="molecule type" value="Genomic_DNA"/>
</dbReference>
<dbReference type="Gene3D" id="3.90.180.10">
    <property type="entry name" value="Medium-chain alcohol dehydrogenases, catalytic domain"/>
    <property type="match status" value="1"/>
</dbReference>
<protein>
    <submittedName>
        <fullName evidence="1">Uncharacterized protein</fullName>
    </submittedName>
</protein>
<organism evidence="1">
    <name type="scientific">marine metagenome</name>
    <dbReference type="NCBI Taxonomy" id="408172"/>
    <lineage>
        <taxon>unclassified sequences</taxon>
        <taxon>metagenomes</taxon>
        <taxon>ecological metagenomes</taxon>
    </lineage>
</organism>